<reference evidence="3" key="1">
    <citation type="journal article" date="2023" name="Genome Biol. Evol.">
        <title>First Whole Genome Sequence and Flow Cytometry Genome Size Data for the Lichen-Forming Fungus Ramalina farinacea (Ascomycota).</title>
        <authorList>
            <person name="Llewellyn T."/>
            <person name="Mian S."/>
            <person name="Hill R."/>
            <person name="Leitch I.J."/>
            <person name="Gaya E."/>
        </authorList>
    </citation>
    <scope>NUCLEOTIDE SEQUENCE</scope>
    <source>
        <strain evidence="3">LIQ254RAFAR</strain>
    </source>
</reference>
<accession>A0AA43QK99</accession>
<keyword evidence="4" id="KW-1185">Reference proteome</keyword>
<gene>
    <name evidence="3" type="ORF">OHK93_004044</name>
</gene>
<feature type="region of interest" description="Disordered" evidence="2">
    <location>
        <begin position="422"/>
        <end position="450"/>
    </location>
</feature>
<feature type="region of interest" description="Disordered" evidence="2">
    <location>
        <begin position="610"/>
        <end position="650"/>
    </location>
</feature>
<feature type="coiled-coil region" evidence="1">
    <location>
        <begin position="333"/>
        <end position="381"/>
    </location>
</feature>
<feature type="compositionally biased region" description="Polar residues" evidence="2">
    <location>
        <begin position="161"/>
        <end position="170"/>
    </location>
</feature>
<protein>
    <submittedName>
        <fullName evidence="3">Uncharacterized protein</fullName>
    </submittedName>
</protein>
<evidence type="ECO:0000256" key="2">
    <source>
        <dbReference type="SAM" id="MobiDB-lite"/>
    </source>
</evidence>
<feature type="compositionally biased region" description="Basic and acidic residues" evidence="2">
    <location>
        <begin position="1"/>
        <end position="18"/>
    </location>
</feature>
<evidence type="ECO:0000313" key="4">
    <source>
        <dbReference type="Proteomes" id="UP001161017"/>
    </source>
</evidence>
<name>A0AA43QK99_9LECA</name>
<feature type="compositionally biased region" description="Low complexity" evidence="2">
    <location>
        <begin position="138"/>
        <end position="160"/>
    </location>
</feature>
<proteinExistence type="predicted"/>
<feature type="compositionally biased region" description="Basic and acidic residues" evidence="2">
    <location>
        <begin position="57"/>
        <end position="77"/>
    </location>
</feature>
<feature type="compositionally biased region" description="Basic and acidic residues" evidence="2">
    <location>
        <begin position="31"/>
        <end position="41"/>
    </location>
</feature>
<feature type="region of interest" description="Disordered" evidence="2">
    <location>
        <begin position="1"/>
        <end position="175"/>
    </location>
</feature>
<keyword evidence="1" id="KW-0175">Coiled coil</keyword>
<feature type="compositionally biased region" description="Polar residues" evidence="2">
    <location>
        <begin position="107"/>
        <end position="117"/>
    </location>
</feature>
<evidence type="ECO:0000313" key="3">
    <source>
        <dbReference type="EMBL" id="MDI1485855.1"/>
    </source>
</evidence>
<feature type="coiled-coil region" evidence="1">
    <location>
        <begin position="249"/>
        <end position="294"/>
    </location>
</feature>
<evidence type="ECO:0000256" key="1">
    <source>
        <dbReference type="SAM" id="Coils"/>
    </source>
</evidence>
<feature type="compositionally biased region" description="Basic and acidic residues" evidence="2">
    <location>
        <begin position="429"/>
        <end position="450"/>
    </location>
</feature>
<sequence length="666" mass="73916">MSDESRTGGYPELRKEQKSIATANIDPQGENSREKSARDEPASQGEQVGVLEDDDASDKSDPELAITLRKEAGHAETRNVSAIPEVEGMGKDVQIQDLPPKPEDPQNQKPVSTSPFGTRSTPSISTTPTQQVRNPSSTPTLTTMRPITTPTPTSTKPLATSRTDQVSASRQGLDRSLETSVATIRQELLQKLDRSLETSAATIRQEMRDGNKKFGSQIANTAQRMGSLQDVVDQLPAQMKLLFANKQVMDTMRGQIAGLQQDTDELRLELVGNAAQQQKAIEDMKTANDDALEQMRQDVTPEVWETIAKITSSSTQGIQSILDTQGKRFREFAERYSQNKSQVRAELQALESKVKEDSKAIESLSQTVRRSEALNKSLSQRLDEVNTAIAGCKQNWEHTRSGILPQAQLVDRSSSQSRASSYHLPAFLQRDESSGSARNEGDNQEKVKRQADVVERLRSQLLSTYGEDEEKLARDLDNLSDYCVSDSCAEYEDEAEALLKGLSDAETYKEAQLYWKVGQACSIASKLQKALEQANRTIAAYEAYFDEFTLIEEKFDPETPEAVWEYRRIRQELASRSACLLHGLDEVVGDLREEQGVDENPDGVITEHAEFGASSGHGDNEESQTTNSNSREEEGIQDAQDRSWAGLEQNLDYDEEDMVVLLPNGV</sequence>
<dbReference type="EMBL" id="JAPUFD010000002">
    <property type="protein sequence ID" value="MDI1485855.1"/>
    <property type="molecule type" value="Genomic_DNA"/>
</dbReference>
<feature type="compositionally biased region" description="Low complexity" evidence="2">
    <location>
        <begin position="118"/>
        <end position="129"/>
    </location>
</feature>
<dbReference type="AlphaFoldDB" id="A0AA43QK99"/>
<organism evidence="3 4">
    <name type="scientific">Ramalina farinacea</name>
    <dbReference type="NCBI Taxonomy" id="258253"/>
    <lineage>
        <taxon>Eukaryota</taxon>
        <taxon>Fungi</taxon>
        <taxon>Dikarya</taxon>
        <taxon>Ascomycota</taxon>
        <taxon>Pezizomycotina</taxon>
        <taxon>Lecanoromycetes</taxon>
        <taxon>OSLEUM clade</taxon>
        <taxon>Lecanoromycetidae</taxon>
        <taxon>Lecanorales</taxon>
        <taxon>Lecanorineae</taxon>
        <taxon>Ramalinaceae</taxon>
        <taxon>Ramalina</taxon>
    </lineage>
</organism>
<dbReference type="Proteomes" id="UP001161017">
    <property type="component" value="Unassembled WGS sequence"/>
</dbReference>
<comment type="caution">
    <text evidence="3">The sequence shown here is derived from an EMBL/GenBank/DDBJ whole genome shotgun (WGS) entry which is preliminary data.</text>
</comment>